<accession>B0NNL5</accession>
<reference evidence="2 3" key="2">
    <citation type="submission" date="2007-11" db="EMBL/GenBank/DDBJ databases">
        <authorList>
            <person name="Fulton L."/>
            <person name="Clifton S."/>
            <person name="Fulton B."/>
            <person name="Xu J."/>
            <person name="Minx P."/>
            <person name="Pepin K.H."/>
            <person name="Johnson M."/>
            <person name="Thiruvilangam P."/>
            <person name="Bhonagiri V."/>
            <person name="Nash W.E."/>
            <person name="Mardis E.R."/>
            <person name="Wilson R.K."/>
        </authorList>
    </citation>
    <scope>NUCLEOTIDE SEQUENCE [LARGE SCALE GENOMIC DNA]</scope>
    <source>
        <strain evidence="2 3">ATCC 43183</strain>
    </source>
</reference>
<reference evidence="2 3" key="1">
    <citation type="submission" date="2007-11" db="EMBL/GenBank/DDBJ databases">
        <title>Draft genome sequence of Bacteroides stercoris(ATCC 43183).</title>
        <authorList>
            <person name="Sudarsanam P."/>
            <person name="Ley R."/>
            <person name="Guruge J."/>
            <person name="Turnbaugh P.J."/>
            <person name="Mahowald M."/>
            <person name="Liep D."/>
            <person name="Gordon J."/>
        </authorList>
    </citation>
    <scope>NUCLEOTIDE SEQUENCE [LARGE SCALE GENOMIC DNA]</scope>
    <source>
        <strain evidence="2 3">ATCC 43183</strain>
    </source>
</reference>
<keyword evidence="1" id="KW-0812">Transmembrane</keyword>
<evidence type="ECO:0000313" key="2">
    <source>
        <dbReference type="EMBL" id="EDS15787.1"/>
    </source>
</evidence>
<protein>
    <submittedName>
        <fullName evidence="2">Uncharacterized protein</fullName>
    </submittedName>
</protein>
<proteinExistence type="predicted"/>
<gene>
    <name evidence="2" type="ORF">BACSTE_01232</name>
</gene>
<sequence>MPVTGNKHANSDNKQITFFIIIYKIELWEQRYGFPSVVQILVQLTLLFLFFFSCIQ</sequence>
<feature type="transmembrane region" description="Helical" evidence="1">
    <location>
        <begin position="37"/>
        <end position="55"/>
    </location>
</feature>
<dbReference type="AlphaFoldDB" id="B0NNL5"/>
<dbReference type="EMBL" id="ABFZ02000018">
    <property type="protein sequence ID" value="EDS15787.1"/>
    <property type="molecule type" value="Genomic_DNA"/>
</dbReference>
<comment type="caution">
    <text evidence="2">The sequence shown here is derived from an EMBL/GenBank/DDBJ whole genome shotgun (WGS) entry which is preliminary data.</text>
</comment>
<keyword evidence="1" id="KW-0472">Membrane</keyword>
<name>B0NNL5_BACSE</name>
<evidence type="ECO:0000256" key="1">
    <source>
        <dbReference type="SAM" id="Phobius"/>
    </source>
</evidence>
<dbReference type="HOGENOM" id="CLU_3004662_0_0_10"/>
<evidence type="ECO:0000313" key="3">
    <source>
        <dbReference type="Proteomes" id="UP000004713"/>
    </source>
</evidence>
<keyword evidence="1" id="KW-1133">Transmembrane helix</keyword>
<organism evidence="2 3">
    <name type="scientific">Bacteroides stercoris ATCC 43183</name>
    <dbReference type="NCBI Taxonomy" id="449673"/>
    <lineage>
        <taxon>Bacteria</taxon>
        <taxon>Pseudomonadati</taxon>
        <taxon>Bacteroidota</taxon>
        <taxon>Bacteroidia</taxon>
        <taxon>Bacteroidales</taxon>
        <taxon>Bacteroidaceae</taxon>
        <taxon>Bacteroides</taxon>
    </lineage>
</organism>
<dbReference type="Proteomes" id="UP000004713">
    <property type="component" value="Unassembled WGS sequence"/>
</dbReference>